<evidence type="ECO:0000313" key="1">
    <source>
        <dbReference type="EMBL" id="CAG9829233.1"/>
    </source>
</evidence>
<dbReference type="Gene3D" id="3.40.50.150">
    <property type="entry name" value="Vaccinia Virus protein VP39"/>
    <property type="match status" value="1"/>
</dbReference>
<accession>A0A9N9SVN9</accession>
<dbReference type="OrthoDB" id="66144at2759"/>
<protein>
    <submittedName>
        <fullName evidence="1">Uncharacterized protein</fullName>
    </submittedName>
</protein>
<dbReference type="AlphaFoldDB" id="A0A9N9SVN9"/>
<name>A0A9N9SVN9_DIABA</name>
<gene>
    <name evidence="1" type="ORF">DIABBA_LOCUS3074</name>
</gene>
<organism evidence="1 2">
    <name type="scientific">Diabrotica balteata</name>
    <name type="common">Banded cucumber beetle</name>
    <dbReference type="NCBI Taxonomy" id="107213"/>
    <lineage>
        <taxon>Eukaryota</taxon>
        <taxon>Metazoa</taxon>
        <taxon>Ecdysozoa</taxon>
        <taxon>Arthropoda</taxon>
        <taxon>Hexapoda</taxon>
        <taxon>Insecta</taxon>
        <taxon>Pterygota</taxon>
        <taxon>Neoptera</taxon>
        <taxon>Endopterygota</taxon>
        <taxon>Coleoptera</taxon>
        <taxon>Polyphaga</taxon>
        <taxon>Cucujiformia</taxon>
        <taxon>Chrysomeloidea</taxon>
        <taxon>Chrysomelidae</taxon>
        <taxon>Galerucinae</taxon>
        <taxon>Diabroticina</taxon>
        <taxon>Diabroticites</taxon>
        <taxon>Diabrotica</taxon>
    </lineage>
</organism>
<dbReference type="EMBL" id="OU898277">
    <property type="protein sequence ID" value="CAG9829233.1"/>
    <property type="molecule type" value="Genomic_DNA"/>
</dbReference>
<evidence type="ECO:0000313" key="2">
    <source>
        <dbReference type="Proteomes" id="UP001153709"/>
    </source>
</evidence>
<dbReference type="SUPFAM" id="SSF53335">
    <property type="entry name" value="S-adenosyl-L-methionine-dependent methyltransferases"/>
    <property type="match status" value="1"/>
</dbReference>
<sequence length="97" mass="11448">MIPELWIKANCVTQILSKQKLERYKHLLKWKNNETILEFGAAYGNTSVNSVLPVLPKDYKEYVLTDISPNMVEHMKKNLKIPRSKIIRHDIAYFKIF</sequence>
<proteinExistence type="predicted"/>
<reference evidence="1" key="1">
    <citation type="submission" date="2022-01" db="EMBL/GenBank/DDBJ databases">
        <authorList>
            <person name="King R."/>
        </authorList>
    </citation>
    <scope>NUCLEOTIDE SEQUENCE</scope>
</reference>
<dbReference type="InterPro" id="IPR029063">
    <property type="entry name" value="SAM-dependent_MTases_sf"/>
</dbReference>
<dbReference type="Proteomes" id="UP001153709">
    <property type="component" value="Chromosome 2"/>
</dbReference>
<keyword evidence="2" id="KW-1185">Reference proteome</keyword>